<proteinExistence type="predicted"/>
<reference evidence="2" key="2">
    <citation type="submission" date="2021-02" db="EMBL/GenBank/DDBJ databases">
        <authorList>
            <person name="Kimball J.A."/>
            <person name="Haas M.W."/>
            <person name="Macchietto M."/>
            <person name="Kono T."/>
            <person name="Duquette J."/>
            <person name="Shao M."/>
        </authorList>
    </citation>
    <scope>NUCLEOTIDE SEQUENCE</scope>
    <source>
        <tissue evidence="2">Fresh leaf tissue</tissue>
    </source>
</reference>
<reference evidence="2" key="1">
    <citation type="journal article" date="2021" name="bioRxiv">
        <title>Whole Genome Assembly and Annotation of Northern Wild Rice, Zizania palustris L., Supports a Whole Genome Duplication in the Zizania Genus.</title>
        <authorList>
            <person name="Haas M."/>
            <person name="Kono T."/>
            <person name="Macchietto M."/>
            <person name="Millas R."/>
            <person name="McGilp L."/>
            <person name="Shao M."/>
            <person name="Duquette J."/>
            <person name="Hirsch C.N."/>
            <person name="Kimball J."/>
        </authorList>
    </citation>
    <scope>NUCLEOTIDE SEQUENCE</scope>
    <source>
        <tissue evidence="2">Fresh leaf tissue</tissue>
    </source>
</reference>
<gene>
    <name evidence="2" type="ORF">GUJ93_ZPchr0010g10095</name>
</gene>
<evidence type="ECO:0000313" key="3">
    <source>
        <dbReference type="Proteomes" id="UP000729402"/>
    </source>
</evidence>
<dbReference type="Proteomes" id="UP000729402">
    <property type="component" value="Unassembled WGS sequence"/>
</dbReference>
<sequence length="86" mass="8683">MAARQRKGGAAAMSCSGSRSSGGGPPVDAATSSTNEIHGYNGGFSSVSQTSASAAFFGGSPMYRRHQPVDVATCSSLLVSVQKLNK</sequence>
<keyword evidence="3" id="KW-1185">Reference proteome</keyword>
<comment type="caution">
    <text evidence="2">The sequence shown here is derived from an EMBL/GenBank/DDBJ whole genome shotgun (WGS) entry which is preliminary data.</text>
</comment>
<evidence type="ECO:0000256" key="1">
    <source>
        <dbReference type="SAM" id="MobiDB-lite"/>
    </source>
</evidence>
<organism evidence="2 3">
    <name type="scientific">Zizania palustris</name>
    <name type="common">Northern wild rice</name>
    <dbReference type="NCBI Taxonomy" id="103762"/>
    <lineage>
        <taxon>Eukaryota</taxon>
        <taxon>Viridiplantae</taxon>
        <taxon>Streptophyta</taxon>
        <taxon>Embryophyta</taxon>
        <taxon>Tracheophyta</taxon>
        <taxon>Spermatophyta</taxon>
        <taxon>Magnoliopsida</taxon>
        <taxon>Liliopsida</taxon>
        <taxon>Poales</taxon>
        <taxon>Poaceae</taxon>
        <taxon>BOP clade</taxon>
        <taxon>Oryzoideae</taxon>
        <taxon>Oryzeae</taxon>
        <taxon>Zizaniinae</taxon>
        <taxon>Zizania</taxon>
    </lineage>
</organism>
<dbReference type="EMBL" id="JAAALK010000082">
    <property type="protein sequence ID" value="KAG8084180.1"/>
    <property type="molecule type" value="Genomic_DNA"/>
</dbReference>
<feature type="compositionally biased region" description="Low complexity" evidence="1">
    <location>
        <begin position="8"/>
        <end position="19"/>
    </location>
</feature>
<feature type="region of interest" description="Disordered" evidence="1">
    <location>
        <begin position="1"/>
        <end position="41"/>
    </location>
</feature>
<name>A0A8J5W764_ZIZPA</name>
<protein>
    <submittedName>
        <fullName evidence="2">Uncharacterized protein</fullName>
    </submittedName>
</protein>
<evidence type="ECO:0000313" key="2">
    <source>
        <dbReference type="EMBL" id="KAG8084180.1"/>
    </source>
</evidence>
<dbReference type="AlphaFoldDB" id="A0A8J5W764"/>
<accession>A0A8J5W764</accession>